<dbReference type="RefSeq" id="YP_009308915.1">
    <property type="nucleotide sequence ID" value="NC_031425.1"/>
</dbReference>
<keyword evidence="4 10" id="KW-0934">Plastid</keyword>
<evidence type="ECO:0000256" key="2">
    <source>
        <dbReference type="ARBA" id="ARBA00008553"/>
    </source>
</evidence>
<dbReference type="InterPro" id="IPR031309">
    <property type="entry name" value="Ribosomal_uL5_C"/>
</dbReference>
<sequence length="241" mass="28000">MYTQTSFENTAEIYSLLENIKNEYENDIKNVLIKTSPNIYKNPHMIPKLKKIHVNRGLGLAAQNSNFLKKSIEEFTIITGQKPIITRSKKAIAGFKIRTDMELGLTVTLRGKKMYDFFTKLLFFTFAQIRDFRGLSVRSFDKAGNYTLGLKEQLIFPEIEYENIEQIQGLSINLVIGASTPKSHSNTLDRILNGMVLFKFLKFPLNDCGNYEKFSTLSEVNQLWDKKKHLRRKRWSQEETK</sequence>
<evidence type="ECO:0000256" key="7">
    <source>
        <dbReference type="HAMAP-Rule" id="MF_01333"/>
    </source>
</evidence>
<dbReference type="GeneID" id="29293204"/>
<dbReference type="Pfam" id="PF00673">
    <property type="entry name" value="Ribosomal_L5_C"/>
    <property type="match status" value="1"/>
</dbReference>
<keyword evidence="7" id="KW-0699">rRNA-binding</keyword>
<evidence type="ECO:0000259" key="8">
    <source>
        <dbReference type="Pfam" id="PF00281"/>
    </source>
</evidence>
<evidence type="ECO:0000256" key="5">
    <source>
        <dbReference type="ARBA" id="ARBA00022980"/>
    </source>
</evidence>
<dbReference type="FunFam" id="3.30.1440.10:FF:000001">
    <property type="entry name" value="50S ribosomal protein L5"/>
    <property type="match status" value="1"/>
</dbReference>
<keyword evidence="5 7" id="KW-0689">Ribosomal protein</keyword>
<protein>
    <recommendedName>
        <fullName evidence="7">Large ribosomal subunit protein uL5c</fullName>
    </recommendedName>
</protein>
<dbReference type="Pfam" id="PF00281">
    <property type="entry name" value="Ribosomal_L5"/>
    <property type="match status" value="1"/>
</dbReference>
<dbReference type="SUPFAM" id="SSF55282">
    <property type="entry name" value="RL5-like"/>
    <property type="match status" value="1"/>
</dbReference>
<dbReference type="EMBL" id="KX619437">
    <property type="protein sequence ID" value="AOS86658.1"/>
    <property type="molecule type" value="Genomic_DNA"/>
</dbReference>
<keyword evidence="7" id="KW-0694">RNA-binding</keyword>
<feature type="domain" description="Large ribosomal subunit protein uL5 N-terminal" evidence="8">
    <location>
        <begin position="42"/>
        <end position="98"/>
    </location>
</feature>
<reference evidence="10" key="1">
    <citation type="journal article" date="2016" name="Curr. Genet.">
        <title>Hoarding and horizontal transfer led to an expanded gene and intron repertoire in the plastid genome of the diatom, Toxarium undulatum (Bacillariophyta).</title>
        <authorList>
            <person name="Ruck E.C."/>
            <person name="Linard S.R."/>
            <person name="Nakov T."/>
            <person name="Theriot E.C."/>
            <person name="Alverson A.J."/>
        </authorList>
    </citation>
    <scope>NUCLEOTIDE SEQUENCE</scope>
    <source>
        <strain evidence="10">ECT3802</strain>
    </source>
</reference>
<geneLocation type="chloroplast" evidence="10"/>
<dbReference type="NCBIfam" id="NF000585">
    <property type="entry name" value="PRK00010.1"/>
    <property type="match status" value="1"/>
</dbReference>
<organism evidence="10">
    <name type="scientific">Toxarium undulatum</name>
    <dbReference type="NCBI Taxonomy" id="210620"/>
    <lineage>
        <taxon>Eukaryota</taxon>
        <taxon>Sar</taxon>
        <taxon>Stramenopiles</taxon>
        <taxon>Ochrophyta</taxon>
        <taxon>Bacillariophyta</taxon>
        <taxon>Mediophyceae</taxon>
        <taxon>Toxariales</taxon>
        <taxon>Toxariaceae</taxon>
        <taxon>Toxarium</taxon>
    </lineage>
</organism>
<comment type="function">
    <text evidence="1 7">Binds 5S rRNA, forms part of the central protuberance of the 50S subunit.</text>
</comment>
<dbReference type="GO" id="GO:0005840">
    <property type="term" value="C:ribosome"/>
    <property type="evidence" value="ECO:0007669"/>
    <property type="project" value="UniProtKB-KW"/>
</dbReference>
<dbReference type="InterPro" id="IPR022803">
    <property type="entry name" value="Ribosomal_uL5_dom_sf"/>
</dbReference>
<gene>
    <name evidence="7 10" type="primary">rpl5</name>
</gene>
<comment type="similarity">
    <text evidence="2 7">Belongs to the universal ribosomal protein uL5 family.</text>
</comment>
<dbReference type="GO" id="GO:0006412">
    <property type="term" value="P:translation"/>
    <property type="evidence" value="ECO:0007669"/>
    <property type="project" value="UniProtKB-UniRule"/>
</dbReference>
<evidence type="ECO:0000259" key="9">
    <source>
        <dbReference type="Pfam" id="PF00673"/>
    </source>
</evidence>
<keyword evidence="10" id="KW-0150">Chloroplast</keyword>
<evidence type="ECO:0000256" key="1">
    <source>
        <dbReference type="ARBA" id="ARBA00003898"/>
    </source>
</evidence>
<comment type="subcellular location">
    <subcellularLocation>
        <location evidence="7">Plastid</location>
        <location evidence="7">Chloroplast</location>
    </subcellularLocation>
</comment>
<dbReference type="HAMAP" id="MF_01333_B">
    <property type="entry name" value="Ribosomal_uL5_B"/>
    <property type="match status" value="1"/>
</dbReference>
<dbReference type="AlphaFoldDB" id="A0A1D8D9M7"/>
<name>A0A1D8D9M7_9STRA</name>
<dbReference type="GO" id="GO:0003735">
    <property type="term" value="F:structural constituent of ribosome"/>
    <property type="evidence" value="ECO:0007669"/>
    <property type="project" value="InterPro"/>
</dbReference>
<dbReference type="GO" id="GO:1990904">
    <property type="term" value="C:ribonucleoprotein complex"/>
    <property type="evidence" value="ECO:0007669"/>
    <property type="project" value="UniProtKB-KW"/>
</dbReference>
<evidence type="ECO:0000313" key="10">
    <source>
        <dbReference type="EMBL" id="AOS86658.1"/>
    </source>
</evidence>
<dbReference type="InterPro" id="IPR002132">
    <property type="entry name" value="Ribosomal_uL5"/>
</dbReference>
<dbReference type="Gene3D" id="3.30.1440.10">
    <property type="match status" value="1"/>
</dbReference>
<dbReference type="GO" id="GO:0009507">
    <property type="term" value="C:chloroplast"/>
    <property type="evidence" value="ECO:0007669"/>
    <property type="project" value="UniProtKB-SubCell"/>
</dbReference>
<dbReference type="InterPro" id="IPR020930">
    <property type="entry name" value="Ribosomal_uL5_bac-type"/>
</dbReference>
<proteinExistence type="inferred from homology"/>
<feature type="domain" description="Large ribosomal subunit protein uL5 C-terminal" evidence="9">
    <location>
        <begin position="103"/>
        <end position="188"/>
    </location>
</feature>
<keyword evidence="6 7" id="KW-0687">Ribonucleoprotein</keyword>
<evidence type="ECO:0000256" key="4">
    <source>
        <dbReference type="ARBA" id="ARBA00022640"/>
    </source>
</evidence>
<accession>A0A1D8D9M7</accession>
<evidence type="ECO:0000256" key="6">
    <source>
        <dbReference type="ARBA" id="ARBA00023274"/>
    </source>
</evidence>
<dbReference type="GO" id="GO:0019843">
    <property type="term" value="F:rRNA binding"/>
    <property type="evidence" value="ECO:0007669"/>
    <property type="project" value="UniProtKB-UniRule"/>
</dbReference>
<dbReference type="InterPro" id="IPR031310">
    <property type="entry name" value="Ribosomal_uL5_N"/>
</dbReference>
<evidence type="ECO:0000256" key="3">
    <source>
        <dbReference type="ARBA" id="ARBA00011505"/>
    </source>
</evidence>
<comment type="subunit">
    <text evidence="3 7">Part of the 50S ribosomal subunit; contacts the 5S rRNA.</text>
</comment>
<dbReference type="PANTHER" id="PTHR11994">
    <property type="entry name" value="60S RIBOSOMAL PROTEIN L11-RELATED"/>
    <property type="match status" value="1"/>
</dbReference>